<keyword evidence="1" id="KW-1133">Transmembrane helix</keyword>
<keyword evidence="1" id="KW-0472">Membrane</keyword>
<dbReference type="InterPro" id="IPR008407">
    <property type="entry name" value="Brnchd-chn_aa_trnsp_AzlD"/>
</dbReference>
<proteinExistence type="predicted"/>
<keyword evidence="3" id="KW-1185">Reference proteome</keyword>
<organism evidence="2 3">
    <name type="scientific">Tractidigestivibacter montrealensis</name>
    <dbReference type="NCBI Taxonomy" id="2972466"/>
    <lineage>
        <taxon>Bacteria</taxon>
        <taxon>Bacillati</taxon>
        <taxon>Actinomycetota</taxon>
        <taxon>Coriobacteriia</taxon>
        <taxon>Coriobacteriales</taxon>
        <taxon>Atopobiaceae</taxon>
        <taxon>Tractidigestivibacter</taxon>
    </lineage>
</organism>
<accession>A0ABT1Z7P7</accession>
<protein>
    <submittedName>
        <fullName evidence="2">AzlD domain-containing protein</fullName>
    </submittedName>
</protein>
<evidence type="ECO:0000313" key="2">
    <source>
        <dbReference type="EMBL" id="MCR9036237.1"/>
    </source>
</evidence>
<comment type="caution">
    <text evidence="2">The sequence shown here is derived from an EMBL/GenBank/DDBJ whole genome shotgun (WGS) entry which is preliminary data.</text>
</comment>
<reference evidence="2 3" key="1">
    <citation type="submission" date="2022-08" db="EMBL/GenBank/DDBJ databases">
        <title>Tractidigestivibacter montrealensis type strain KD21.</title>
        <authorList>
            <person name="Diop K."/>
            <person name="Richard C."/>
            <person name="Routy B."/>
        </authorList>
    </citation>
    <scope>NUCLEOTIDE SEQUENCE [LARGE SCALE GENOMIC DNA]</scope>
    <source>
        <strain evidence="2 3">KD21</strain>
    </source>
</reference>
<dbReference type="RefSeq" id="WP_258498894.1">
    <property type="nucleotide sequence ID" value="NZ_JANSKA010000002.1"/>
</dbReference>
<dbReference type="Proteomes" id="UP001204320">
    <property type="component" value="Unassembled WGS sequence"/>
</dbReference>
<name>A0ABT1Z7P7_9ACTN</name>
<feature type="transmembrane region" description="Helical" evidence="1">
    <location>
        <begin position="48"/>
        <end position="80"/>
    </location>
</feature>
<feature type="transmembrane region" description="Helical" evidence="1">
    <location>
        <begin position="18"/>
        <end position="36"/>
    </location>
</feature>
<evidence type="ECO:0000313" key="3">
    <source>
        <dbReference type="Proteomes" id="UP001204320"/>
    </source>
</evidence>
<gene>
    <name evidence="2" type="ORF">NVS32_04655</name>
</gene>
<keyword evidence="1" id="KW-0812">Transmembrane</keyword>
<evidence type="ECO:0000256" key="1">
    <source>
        <dbReference type="SAM" id="Phobius"/>
    </source>
</evidence>
<dbReference type="Pfam" id="PF05437">
    <property type="entry name" value="AzlD"/>
    <property type="match status" value="1"/>
</dbReference>
<dbReference type="EMBL" id="JANSKA010000002">
    <property type="protein sequence ID" value="MCR9036237.1"/>
    <property type="molecule type" value="Genomic_DNA"/>
</dbReference>
<sequence length="81" mass="8566">MPLTLIRRPITNRFLRSFLYYVPYVTLAVMTFPAILSATDSPLAGATALVVGIVAAWLGASLPQVAAGCCGVVFVLELLLA</sequence>